<feature type="region of interest" description="Disordered" evidence="1">
    <location>
        <begin position="1"/>
        <end position="23"/>
    </location>
</feature>
<comment type="caution">
    <text evidence="2">The sequence shown here is derived from an EMBL/GenBank/DDBJ whole genome shotgun (WGS) entry which is preliminary data.</text>
</comment>
<evidence type="ECO:0000313" key="3">
    <source>
        <dbReference type="Proteomes" id="UP000617340"/>
    </source>
</evidence>
<reference evidence="2" key="1">
    <citation type="journal article" date="2020" name="G3 (Bethesda)">
        <title>High-Quality Assemblies for Three Invasive Social Wasps from the &lt;i&gt;Vespula&lt;/i&gt; Genus.</title>
        <authorList>
            <person name="Harrop T.W.R."/>
            <person name="Guhlin J."/>
            <person name="McLaughlin G.M."/>
            <person name="Permina E."/>
            <person name="Stockwell P."/>
            <person name="Gilligan J."/>
            <person name="Le Lec M.F."/>
            <person name="Gruber M.A.M."/>
            <person name="Quinn O."/>
            <person name="Lovegrove M."/>
            <person name="Duncan E.J."/>
            <person name="Remnant E.J."/>
            <person name="Van Eeckhoven J."/>
            <person name="Graham B."/>
            <person name="Knapp R.A."/>
            <person name="Langford K.W."/>
            <person name="Kronenberg Z."/>
            <person name="Press M.O."/>
            <person name="Eacker S.M."/>
            <person name="Wilson-Rankin E.E."/>
            <person name="Purcell J."/>
            <person name="Lester P.J."/>
            <person name="Dearden P.K."/>
        </authorList>
    </citation>
    <scope>NUCLEOTIDE SEQUENCE</scope>
    <source>
        <strain evidence="2">Linc-1</strain>
    </source>
</reference>
<protein>
    <submittedName>
        <fullName evidence="2">Uncharacterized protein</fullName>
    </submittedName>
</protein>
<dbReference type="Proteomes" id="UP000617340">
    <property type="component" value="Unassembled WGS sequence"/>
</dbReference>
<dbReference type="AlphaFoldDB" id="A0A834KFN8"/>
<evidence type="ECO:0000313" key="2">
    <source>
        <dbReference type="EMBL" id="KAF7403964.1"/>
    </source>
</evidence>
<dbReference type="EMBL" id="JACSDZ010000005">
    <property type="protein sequence ID" value="KAF7403964.1"/>
    <property type="molecule type" value="Genomic_DNA"/>
</dbReference>
<gene>
    <name evidence="2" type="ORF">HZH68_006758</name>
</gene>
<organism evidence="2 3">
    <name type="scientific">Vespula germanica</name>
    <name type="common">German yellow jacket</name>
    <name type="synonym">Paravespula germanica</name>
    <dbReference type="NCBI Taxonomy" id="30212"/>
    <lineage>
        <taxon>Eukaryota</taxon>
        <taxon>Metazoa</taxon>
        <taxon>Ecdysozoa</taxon>
        <taxon>Arthropoda</taxon>
        <taxon>Hexapoda</taxon>
        <taxon>Insecta</taxon>
        <taxon>Pterygota</taxon>
        <taxon>Neoptera</taxon>
        <taxon>Endopterygota</taxon>
        <taxon>Hymenoptera</taxon>
        <taxon>Apocrita</taxon>
        <taxon>Aculeata</taxon>
        <taxon>Vespoidea</taxon>
        <taxon>Vespidae</taxon>
        <taxon>Vespinae</taxon>
        <taxon>Vespula</taxon>
    </lineage>
</organism>
<name>A0A834KFN8_VESGE</name>
<sequence>MSLFPDHNHHRSNERCDGVGGDGAGGGGSGGGLTISFLDVLATLRVIFDVGTCAVAVTTATASTDTDVDVNADADVCSGIAVTRSFCLLSLSRPCTLFE</sequence>
<accession>A0A834KFN8</accession>
<proteinExistence type="predicted"/>
<keyword evidence="3" id="KW-1185">Reference proteome</keyword>
<evidence type="ECO:0000256" key="1">
    <source>
        <dbReference type="SAM" id="MobiDB-lite"/>
    </source>
</evidence>